<dbReference type="EMBL" id="UINC01224351">
    <property type="protein sequence ID" value="SVE53938.1"/>
    <property type="molecule type" value="Genomic_DNA"/>
</dbReference>
<reference evidence="2" key="1">
    <citation type="submission" date="2018-05" db="EMBL/GenBank/DDBJ databases">
        <authorList>
            <person name="Lanie J.A."/>
            <person name="Ng W.-L."/>
            <person name="Kazmierczak K.M."/>
            <person name="Andrzejewski T.M."/>
            <person name="Davidsen T.M."/>
            <person name="Wayne K.J."/>
            <person name="Tettelin H."/>
            <person name="Glass J.I."/>
            <person name="Rusch D."/>
            <person name="Podicherti R."/>
            <person name="Tsui H.-C.T."/>
            <person name="Winkler M.E."/>
        </authorList>
    </citation>
    <scope>NUCLEOTIDE SEQUENCE</scope>
</reference>
<dbReference type="Gene3D" id="3.20.20.150">
    <property type="entry name" value="Divalent-metal-dependent TIM barrel enzymes"/>
    <property type="match status" value="1"/>
</dbReference>
<feature type="domain" description="Xylose isomerase-like TIM barrel" evidence="1">
    <location>
        <begin position="23"/>
        <end position="115"/>
    </location>
</feature>
<organism evidence="2">
    <name type="scientific">marine metagenome</name>
    <dbReference type="NCBI Taxonomy" id="408172"/>
    <lineage>
        <taxon>unclassified sequences</taxon>
        <taxon>metagenomes</taxon>
        <taxon>ecological metagenomes</taxon>
    </lineage>
</organism>
<protein>
    <recommendedName>
        <fullName evidence="1">Xylose isomerase-like TIM barrel domain-containing protein</fullName>
    </recommendedName>
</protein>
<dbReference type="Pfam" id="PF01261">
    <property type="entry name" value="AP_endonuc_2"/>
    <property type="match status" value="1"/>
</dbReference>
<evidence type="ECO:0000259" key="1">
    <source>
        <dbReference type="Pfam" id="PF01261"/>
    </source>
</evidence>
<dbReference type="InterPro" id="IPR013022">
    <property type="entry name" value="Xyl_isomerase-like_TIM-brl"/>
</dbReference>
<sequence>MAFKYALCSEVFSTPLGETITSIAEAGFDGIEIAPFNAADSVEEVSAGKRHELRKQALDAGLEIVGLHWLLVSPAGLHLTSGDAAIRRRTISYLQALAEFCSDLGGGVMIFGSPKQRNLAEGEDPRLGFERAT</sequence>
<evidence type="ECO:0000313" key="2">
    <source>
        <dbReference type="EMBL" id="SVE53938.1"/>
    </source>
</evidence>
<gene>
    <name evidence="2" type="ORF">METZ01_LOCUS506792</name>
</gene>
<dbReference type="InterPro" id="IPR036237">
    <property type="entry name" value="Xyl_isomerase-like_sf"/>
</dbReference>
<proteinExistence type="predicted"/>
<accession>A0A383ECU2</accession>
<dbReference type="SUPFAM" id="SSF51658">
    <property type="entry name" value="Xylose isomerase-like"/>
    <property type="match status" value="1"/>
</dbReference>
<dbReference type="AlphaFoldDB" id="A0A383ECU2"/>
<feature type="non-terminal residue" evidence="2">
    <location>
        <position position="133"/>
    </location>
</feature>
<name>A0A383ECU2_9ZZZZ</name>